<dbReference type="InterPro" id="IPR013767">
    <property type="entry name" value="PAS_fold"/>
</dbReference>
<dbReference type="SUPFAM" id="SSF55785">
    <property type="entry name" value="PYP-like sensor domain (PAS domain)"/>
    <property type="match status" value="1"/>
</dbReference>
<dbReference type="GO" id="GO:0003824">
    <property type="term" value="F:catalytic activity"/>
    <property type="evidence" value="ECO:0007669"/>
    <property type="project" value="UniProtKB-ARBA"/>
</dbReference>
<keyword evidence="2" id="KW-1003">Cell membrane</keyword>
<evidence type="ECO:0000256" key="3">
    <source>
        <dbReference type="ARBA" id="ARBA00022692"/>
    </source>
</evidence>
<comment type="subcellular location">
    <subcellularLocation>
        <location evidence="1">Cell membrane</location>
        <topology evidence="1">Multi-pass membrane protein</topology>
    </subcellularLocation>
</comment>
<evidence type="ECO:0000313" key="10">
    <source>
        <dbReference type="Proteomes" id="UP000013165"/>
    </source>
</evidence>
<dbReference type="Gene3D" id="3.30.450.20">
    <property type="entry name" value="PAS domain"/>
    <property type="match status" value="1"/>
</dbReference>
<dbReference type="Pfam" id="PF00989">
    <property type="entry name" value="PAS"/>
    <property type="match status" value="1"/>
</dbReference>
<organism evidence="9 10">
    <name type="scientific">Marinobacter nanhaiticus D15-8W</name>
    <dbReference type="NCBI Taxonomy" id="626887"/>
    <lineage>
        <taxon>Bacteria</taxon>
        <taxon>Pseudomonadati</taxon>
        <taxon>Pseudomonadota</taxon>
        <taxon>Gammaproteobacteria</taxon>
        <taxon>Pseudomonadales</taxon>
        <taxon>Marinobacteraceae</taxon>
        <taxon>Marinobacter</taxon>
    </lineage>
</organism>
<gene>
    <name evidence="9" type="ORF">J057_12881</name>
</gene>
<dbReference type="PATRIC" id="fig|626887.3.peg.2580"/>
<sequence length="707" mass="77797">MVEHDAGLNNDGSTASGLLYGLVLFVVYVAAGYLSLRLAFATTNVSPVWPPTGIAVAALLLGGLRLWPAVALGAFTVNLLSFPGNGEGYVTVLASMAIAVGNTLEAVVAAYLTNRFARGSALFDQLVNVFRFVLSAGLACVISATIGALTLLVAGFVSTGSVAGAWLTWWLGDLVGLLILVPLFVSLLRLDEEDTAPDWAMASLLVIFTALISVLVFLPEIGSRDVKQWFLFLYVPCLAVSAYRFGVRGVSLLTTAIAALSIMATLDGKGPFVFGTSHASLIALDCFLLLWILTGIVLATDLRERARTYEQNLKGFSIPWAVLMFGLIVTAAAWRLTMANTEREADERFRSTASSIETRISDRMRDYQQVLRGAAGLFYGSSTVTARDWQRYVGGLQLEEGYPGIQGVGYAEYLVGTRQVRSFEDFVRWQGFPDFTVHPEGPRLIYTPVTYLEPFDWRNQRAHGYDMFSEPNRRWALVRARDSGRASITRKIVLVQETDVGVQAGFLMYLPVYHGDELPESLEQRRERIKGYTYSPFRMNDLVQGILGEQFPLVGVEIFDNTQADEQHLLYRSHSEFEVTDRSGEIYASTSAVRIADHTWTIGVYGLPAFVRSIDYQKAQIVLISGILISLLLFAFVRALTVTRSKALLLANEMTVALRASEGKFATLAESAKEAIFIVSSDGVVHSWNRSASIIFGYSRQDMIGRL</sequence>
<proteinExistence type="predicted"/>
<dbReference type="NCBIfam" id="TIGR00229">
    <property type="entry name" value="sensory_box"/>
    <property type="match status" value="1"/>
</dbReference>
<name>N6WXD7_9GAMM</name>
<feature type="domain" description="PAS" evidence="7">
    <location>
        <begin position="661"/>
        <end position="707"/>
    </location>
</feature>
<feature type="transmembrane region" description="Helical" evidence="6">
    <location>
        <begin position="18"/>
        <end position="36"/>
    </location>
</feature>
<dbReference type="HOGENOM" id="CLU_390193_0_0_6"/>
<protein>
    <submittedName>
        <fullName evidence="9">PAS domain S-box protein</fullName>
    </submittedName>
</protein>
<feature type="transmembrane region" description="Helical" evidence="6">
    <location>
        <begin position="312"/>
        <end position="334"/>
    </location>
</feature>
<evidence type="ECO:0000256" key="5">
    <source>
        <dbReference type="ARBA" id="ARBA00023136"/>
    </source>
</evidence>
<dbReference type="InterPro" id="IPR035965">
    <property type="entry name" value="PAS-like_dom_sf"/>
</dbReference>
<dbReference type="OrthoDB" id="9810730at2"/>
<feature type="transmembrane region" description="Helical" evidence="6">
    <location>
        <begin position="278"/>
        <end position="300"/>
    </location>
</feature>
<dbReference type="Proteomes" id="UP000013165">
    <property type="component" value="Unassembled WGS sequence"/>
</dbReference>
<dbReference type="eggNOG" id="COG3614">
    <property type="taxonomic scope" value="Bacteria"/>
</dbReference>
<evidence type="ECO:0000256" key="4">
    <source>
        <dbReference type="ARBA" id="ARBA00022989"/>
    </source>
</evidence>
<dbReference type="InterPro" id="IPR042240">
    <property type="entry name" value="CHASE_sf"/>
</dbReference>
<feature type="transmembrane region" description="Helical" evidence="6">
    <location>
        <begin position="621"/>
        <end position="640"/>
    </location>
</feature>
<evidence type="ECO:0000256" key="2">
    <source>
        <dbReference type="ARBA" id="ARBA00022475"/>
    </source>
</evidence>
<dbReference type="InterPro" id="IPR000014">
    <property type="entry name" value="PAS"/>
</dbReference>
<feature type="transmembrane region" description="Helical" evidence="6">
    <location>
        <begin position="250"/>
        <end position="266"/>
    </location>
</feature>
<dbReference type="InterPro" id="IPR006189">
    <property type="entry name" value="CHASE_dom"/>
</dbReference>
<accession>N6WXD7</accession>
<evidence type="ECO:0000259" key="7">
    <source>
        <dbReference type="PROSITE" id="PS50112"/>
    </source>
</evidence>
<feature type="domain" description="CHASE" evidence="8">
    <location>
        <begin position="380"/>
        <end position="603"/>
    </location>
</feature>
<dbReference type="GO" id="GO:0006355">
    <property type="term" value="P:regulation of DNA-templated transcription"/>
    <property type="evidence" value="ECO:0007669"/>
    <property type="project" value="InterPro"/>
</dbReference>
<dbReference type="PROSITE" id="PS50112">
    <property type="entry name" value="PAS"/>
    <property type="match status" value="1"/>
</dbReference>
<feature type="transmembrane region" description="Helical" evidence="6">
    <location>
        <begin position="48"/>
        <end position="68"/>
    </location>
</feature>
<dbReference type="Gene3D" id="3.30.450.350">
    <property type="entry name" value="CHASE domain"/>
    <property type="match status" value="1"/>
</dbReference>
<feature type="transmembrane region" description="Helical" evidence="6">
    <location>
        <begin position="132"/>
        <end position="157"/>
    </location>
</feature>
<dbReference type="SMART" id="SM01079">
    <property type="entry name" value="CHASE"/>
    <property type="match status" value="1"/>
</dbReference>
<comment type="caution">
    <text evidence="9">The sequence shown here is derived from an EMBL/GenBank/DDBJ whole genome shotgun (WGS) entry which is preliminary data.</text>
</comment>
<keyword evidence="5 6" id="KW-0472">Membrane</keyword>
<feature type="transmembrane region" description="Helical" evidence="6">
    <location>
        <begin position="88"/>
        <end position="112"/>
    </location>
</feature>
<evidence type="ECO:0000259" key="8">
    <source>
        <dbReference type="PROSITE" id="PS50839"/>
    </source>
</evidence>
<dbReference type="Pfam" id="PF05231">
    <property type="entry name" value="MASE1"/>
    <property type="match status" value="1"/>
</dbReference>
<dbReference type="CDD" id="cd00130">
    <property type="entry name" value="PAS"/>
    <property type="match status" value="1"/>
</dbReference>
<dbReference type="GO" id="GO:0005886">
    <property type="term" value="C:plasma membrane"/>
    <property type="evidence" value="ECO:0007669"/>
    <property type="project" value="UniProtKB-SubCell"/>
</dbReference>
<keyword evidence="4 6" id="KW-1133">Transmembrane helix</keyword>
<keyword evidence="3 6" id="KW-0812">Transmembrane</keyword>
<evidence type="ECO:0000313" key="9">
    <source>
        <dbReference type="EMBL" id="ENO16251.1"/>
    </source>
</evidence>
<dbReference type="eggNOG" id="COG3447">
    <property type="taxonomic scope" value="Bacteria"/>
</dbReference>
<dbReference type="GO" id="GO:0007165">
    <property type="term" value="P:signal transduction"/>
    <property type="evidence" value="ECO:0007669"/>
    <property type="project" value="UniProtKB-ARBA"/>
</dbReference>
<keyword evidence="10" id="KW-1185">Reference proteome</keyword>
<feature type="transmembrane region" description="Helical" evidence="6">
    <location>
        <begin position="229"/>
        <end position="245"/>
    </location>
</feature>
<dbReference type="PROSITE" id="PS50839">
    <property type="entry name" value="CHASE"/>
    <property type="match status" value="1"/>
</dbReference>
<dbReference type="AlphaFoldDB" id="N6WXD7"/>
<dbReference type="STRING" id="626887.J057_12881"/>
<dbReference type="EMBL" id="APLQ01000011">
    <property type="protein sequence ID" value="ENO16251.1"/>
    <property type="molecule type" value="Genomic_DNA"/>
</dbReference>
<feature type="transmembrane region" description="Helical" evidence="6">
    <location>
        <begin position="199"/>
        <end position="217"/>
    </location>
</feature>
<evidence type="ECO:0000256" key="6">
    <source>
        <dbReference type="SAM" id="Phobius"/>
    </source>
</evidence>
<feature type="transmembrane region" description="Helical" evidence="6">
    <location>
        <begin position="169"/>
        <end position="187"/>
    </location>
</feature>
<reference evidence="9 10" key="1">
    <citation type="journal article" date="2013" name="Genome Announc.">
        <title>Genome Sequence of the Polycyclic Aromatic Hydrocarbon-Degrading Bacterium Strain Marinobacter nanhaiticus D15-8WT.</title>
        <authorList>
            <person name="Cui Z."/>
            <person name="Gao W."/>
            <person name="Li Q."/>
            <person name="Xu G."/>
            <person name="Zheng L."/>
        </authorList>
    </citation>
    <scope>NUCLEOTIDE SEQUENCE [LARGE SCALE GENOMIC DNA]</scope>
    <source>
        <strain evidence="9 10">D15-8W</strain>
    </source>
</reference>
<dbReference type="Pfam" id="PF03924">
    <property type="entry name" value="CHASE"/>
    <property type="match status" value="1"/>
</dbReference>
<dbReference type="InterPro" id="IPR007895">
    <property type="entry name" value="MASE1"/>
</dbReference>
<evidence type="ECO:0000256" key="1">
    <source>
        <dbReference type="ARBA" id="ARBA00004651"/>
    </source>
</evidence>